<dbReference type="PANTHER" id="PTHR33867:SF1">
    <property type="entry name" value="RIBOSOME MATURATION FACTOR RIMP"/>
    <property type="match status" value="1"/>
</dbReference>
<dbReference type="Proteomes" id="UP000475545">
    <property type="component" value="Unassembled WGS sequence"/>
</dbReference>
<evidence type="ECO:0000259" key="5">
    <source>
        <dbReference type="Pfam" id="PF17384"/>
    </source>
</evidence>
<evidence type="ECO:0000259" key="4">
    <source>
        <dbReference type="Pfam" id="PF02576"/>
    </source>
</evidence>
<protein>
    <recommendedName>
        <fullName evidence="3">Ribosome maturation factor RimP</fullName>
    </recommendedName>
</protein>
<dbReference type="InterPro" id="IPR036847">
    <property type="entry name" value="RimP_C_sf"/>
</dbReference>
<proteinExistence type="inferred from homology"/>
<evidence type="ECO:0000313" key="7">
    <source>
        <dbReference type="Proteomes" id="UP000475545"/>
    </source>
</evidence>
<comment type="subcellular location">
    <subcellularLocation>
        <location evidence="3">Cytoplasm</location>
    </subcellularLocation>
</comment>
<reference evidence="6 7" key="1">
    <citation type="submission" date="2019-11" db="EMBL/GenBank/DDBJ databases">
        <title>Gordonia sp. nov., a novel actinobacterium isolated from mangrove soil in Hainan.</title>
        <authorList>
            <person name="Huang X."/>
            <person name="Xie Y."/>
            <person name="Chu X."/>
            <person name="Xiao K."/>
        </authorList>
    </citation>
    <scope>NUCLEOTIDE SEQUENCE [LARGE SCALE GENOMIC DNA]</scope>
    <source>
        <strain evidence="6 7">HNM0687</strain>
    </source>
</reference>
<dbReference type="Pfam" id="PF02576">
    <property type="entry name" value="RimP_N"/>
    <property type="match status" value="1"/>
</dbReference>
<feature type="domain" description="Ribosome maturation factor RimP C-terminal" evidence="5">
    <location>
        <begin position="87"/>
        <end position="156"/>
    </location>
</feature>
<dbReference type="GO" id="GO:0000028">
    <property type="term" value="P:ribosomal small subunit assembly"/>
    <property type="evidence" value="ECO:0007669"/>
    <property type="project" value="TreeGrafter"/>
</dbReference>
<dbReference type="AlphaFoldDB" id="A0A6L7GSP6"/>
<dbReference type="InterPro" id="IPR028998">
    <property type="entry name" value="RimP_C"/>
</dbReference>
<dbReference type="CDD" id="cd01734">
    <property type="entry name" value="YlxS_C"/>
    <property type="match status" value="1"/>
</dbReference>
<keyword evidence="2 3" id="KW-0690">Ribosome biogenesis</keyword>
<comment type="function">
    <text evidence="3">Required for maturation of 30S ribosomal subunits.</text>
</comment>
<dbReference type="SUPFAM" id="SSF75420">
    <property type="entry name" value="YhbC-like, N-terminal domain"/>
    <property type="match status" value="1"/>
</dbReference>
<dbReference type="Gene3D" id="3.30.300.70">
    <property type="entry name" value="RimP-like superfamily, N-terminal"/>
    <property type="match status" value="1"/>
</dbReference>
<accession>A0A6L7GSP6</accession>
<dbReference type="RefSeq" id="WP_160902824.1">
    <property type="nucleotide sequence ID" value="NZ_CP102850.1"/>
</dbReference>
<dbReference type="EMBL" id="WMBR01000003">
    <property type="protein sequence ID" value="MXP22437.1"/>
    <property type="molecule type" value="Genomic_DNA"/>
</dbReference>
<evidence type="ECO:0000313" key="6">
    <source>
        <dbReference type="EMBL" id="MXP22437.1"/>
    </source>
</evidence>
<feature type="domain" description="Ribosome maturation factor RimP N-terminal" evidence="4">
    <location>
        <begin position="11"/>
        <end position="84"/>
    </location>
</feature>
<dbReference type="InterPro" id="IPR003728">
    <property type="entry name" value="Ribosome_maturation_RimP"/>
</dbReference>
<dbReference type="SUPFAM" id="SSF74942">
    <property type="entry name" value="YhbC-like, C-terminal domain"/>
    <property type="match status" value="1"/>
</dbReference>
<dbReference type="GO" id="GO:0005829">
    <property type="term" value="C:cytosol"/>
    <property type="evidence" value="ECO:0007669"/>
    <property type="project" value="TreeGrafter"/>
</dbReference>
<sequence>MPLTADQVRRLVEPVVAAQGFDLEDVHLTHSAGRTDLSIVVDRDGGGELDVLAGLSRQLSDILDQAPETADAAYVLEVTSPGVDRPLTLPRHWRRAAGRKVTVDFADADNAAAHLRGRVGAVDDDAVEIVVNNRGRLSSTRVVLTSVTNAVVGVDFSRPSVAELELCGLDADEIARRRAAS</sequence>
<keyword evidence="1 3" id="KW-0963">Cytoplasm</keyword>
<evidence type="ECO:0000256" key="1">
    <source>
        <dbReference type="ARBA" id="ARBA00022490"/>
    </source>
</evidence>
<comment type="similarity">
    <text evidence="3">Belongs to the RimP family.</text>
</comment>
<dbReference type="GO" id="GO:0006412">
    <property type="term" value="P:translation"/>
    <property type="evidence" value="ECO:0007669"/>
    <property type="project" value="TreeGrafter"/>
</dbReference>
<dbReference type="InterPro" id="IPR028989">
    <property type="entry name" value="RimP_N"/>
</dbReference>
<dbReference type="HAMAP" id="MF_01077">
    <property type="entry name" value="RimP"/>
    <property type="match status" value="1"/>
</dbReference>
<dbReference type="Pfam" id="PF17384">
    <property type="entry name" value="DUF150_C"/>
    <property type="match status" value="1"/>
</dbReference>
<evidence type="ECO:0000256" key="2">
    <source>
        <dbReference type="ARBA" id="ARBA00022517"/>
    </source>
</evidence>
<gene>
    <name evidence="3 6" type="primary">rimP</name>
    <name evidence="6" type="ORF">GIY30_13915</name>
</gene>
<organism evidence="6 7">
    <name type="scientific">Gordonia mangrovi</name>
    <dbReference type="NCBI Taxonomy" id="2665643"/>
    <lineage>
        <taxon>Bacteria</taxon>
        <taxon>Bacillati</taxon>
        <taxon>Actinomycetota</taxon>
        <taxon>Actinomycetes</taxon>
        <taxon>Mycobacteriales</taxon>
        <taxon>Gordoniaceae</taxon>
        <taxon>Gordonia</taxon>
    </lineage>
</organism>
<dbReference type="PANTHER" id="PTHR33867">
    <property type="entry name" value="RIBOSOME MATURATION FACTOR RIMP"/>
    <property type="match status" value="1"/>
</dbReference>
<dbReference type="NCBIfam" id="NF000930">
    <property type="entry name" value="PRK00092.2-2"/>
    <property type="match status" value="1"/>
</dbReference>
<keyword evidence="7" id="KW-1185">Reference proteome</keyword>
<evidence type="ECO:0000256" key="3">
    <source>
        <dbReference type="HAMAP-Rule" id="MF_01077"/>
    </source>
</evidence>
<name>A0A6L7GSP6_9ACTN</name>
<dbReference type="InterPro" id="IPR035956">
    <property type="entry name" value="RimP_N_sf"/>
</dbReference>
<comment type="caution">
    <text evidence="6">The sequence shown here is derived from an EMBL/GenBank/DDBJ whole genome shotgun (WGS) entry which is preliminary data.</text>
</comment>